<dbReference type="EMBL" id="LNYC01000010">
    <property type="protein sequence ID" value="KTD03701.1"/>
    <property type="molecule type" value="Genomic_DNA"/>
</dbReference>
<dbReference type="STRING" id="45065.Lgee_0514"/>
<dbReference type="InterPro" id="IPR002575">
    <property type="entry name" value="Aminoglycoside_PTrfase"/>
</dbReference>
<dbReference type="SUPFAM" id="SSF56112">
    <property type="entry name" value="Protein kinase-like (PK-like)"/>
    <property type="match status" value="1"/>
</dbReference>
<dbReference type="PANTHER" id="PTHR21310">
    <property type="entry name" value="AMINOGLYCOSIDE PHOSPHOTRANSFERASE-RELATED-RELATED"/>
    <property type="match status" value="1"/>
</dbReference>
<evidence type="ECO:0000313" key="1">
    <source>
        <dbReference type="EMBL" id="KTD03701.1"/>
    </source>
</evidence>
<name>A0A0W0U7C3_9GAMM</name>
<dbReference type="RefSeq" id="WP_028386525.1">
    <property type="nucleotide sequence ID" value="NZ_CAAAHN010000018.1"/>
</dbReference>
<gene>
    <name evidence="1" type="ORF">Lgee_0514</name>
</gene>
<keyword evidence="1" id="KW-0808">Transferase</keyword>
<organism evidence="1 2">
    <name type="scientific">Legionella geestiana</name>
    <dbReference type="NCBI Taxonomy" id="45065"/>
    <lineage>
        <taxon>Bacteria</taxon>
        <taxon>Pseudomonadati</taxon>
        <taxon>Pseudomonadota</taxon>
        <taxon>Gammaproteobacteria</taxon>
        <taxon>Legionellales</taxon>
        <taxon>Legionellaceae</taxon>
        <taxon>Legionella</taxon>
    </lineage>
</organism>
<dbReference type="AlphaFoldDB" id="A0A0W0U7C3"/>
<reference evidence="1 2" key="1">
    <citation type="submission" date="2015-11" db="EMBL/GenBank/DDBJ databases">
        <title>Genomic analysis of 38 Legionella species identifies large and diverse effector repertoires.</title>
        <authorList>
            <person name="Burstein D."/>
            <person name="Amaro F."/>
            <person name="Zusman T."/>
            <person name="Lifshitz Z."/>
            <person name="Cohen O."/>
            <person name="Gilbert J.A."/>
            <person name="Pupko T."/>
            <person name="Shuman H.A."/>
            <person name="Segal G."/>
        </authorList>
    </citation>
    <scope>NUCLEOTIDE SEQUENCE [LARGE SCALE GENOMIC DNA]</scope>
    <source>
        <strain evidence="1 2">ATCC 49504</strain>
    </source>
</reference>
<dbReference type="GO" id="GO:0016740">
    <property type="term" value="F:transferase activity"/>
    <property type="evidence" value="ECO:0007669"/>
    <property type="project" value="UniProtKB-KW"/>
</dbReference>
<evidence type="ECO:0000313" key="2">
    <source>
        <dbReference type="Proteomes" id="UP000054785"/>
    </source>
</evidence>
<dbReference type="Gene3D" id="3.90.1200.10">
    <property type="match status" value="1"/>
</dbReference>
<protein>
    <submittedName>
        <fullName evidence="1">Phosphotransferase enzyme family protein</fullName>
    </submittedName>
</protein>
<dbReference type="Proteomes" id="UP000054785">
    <property type="component" value="Unassembled WGS sequence"/>
</dbReference>
<proteinExistence type="predicted"/>
<dbReference type="InterPro" id="IPR051678">
    <property type="entry name" value="AGP_Transferase"/>
</dbReference>
<sequence>MKHTKVESDPALQWALDYLKKNHGGNMPDHYTVVETAWSTVWQITSPQGTFYLKQTPPQLYTEARTIAWLRNEGHTSIPVLVSDNESLYSFLTRACGDVPLRDYFHGKVDADLLAHGVMQYTNIQRRLEHSIFEMQTLNLPDWRLYQIPRLYQELIAREDLLLKDGLSRKEITQLHRASDTCRALCAALSRYHIPETLNHCDFHENNMVIERKTGRISLIDWGEAVISHPFFSLSGCLWNLTYFYKIQPGDDIYASLQRRFILPWQDLHSEEVLLHALTLSNKLLGVFAALGYQHMYDATMAQPRTVQEERPGSVAGCLRSFLNAI</sequence>
<dbReference type="InterPro" id="IPR011009">
    <property type="entry name" value="Kinase-like_dom_sf"/>
</dbReference>
<comment type="caution">
    <text evidence="1">The sequence shown here is derived from an EMBL/GenBank/DDBJ whole genome shotgun (WGS) entry which is preliminary data.</text>
</comment>
<accession>A0A0W0U7C3</accession>
<dbReference type="Pfam" id="PF01636">
    <property type="entry name" value="APH"/>
    <property type="match status" value="1"/>
</dbReference>
<dbReference type="OrthoDB" id="6255775at2"/>
<keyword evidence="2" id="KW-1185">Reference proteome</keyword>
<dbReference type="PATRIC" id="fig|45065.4.peg.550"/>